<sequence>MFWLIFTRLIVFILIVIVGTYSGLLLGHGFYESIAVSALFAGFVILVERALSRKKFRDVIIIMLGIF</sequence>
<feature type="transmembrane region" description="Helical" evidence="1">
    <location>
        <begin position="30"/>
        <end position="47"/>
    </location>
</feature>
<name>A0A7C5M9L2_UNCW3</name>
<comment type="caution">
    <text evidence="2">The sequence shown here is derived from an EMBL/GenBank/DDBJ whole genome shotgun (WGS) entry which is preliminary data.</text>
</comment>
<evidence type="ECO:0000256" key="1">
    <source>
        <dbReference type="SAM" id="Phobius"/>
    </source>
</evidence>
<organism evidence="2">
    <name type="scientific">candidate division WOR-3 bacterium</name>
    <dbReference type="NCBI Taxonomy" id="2052148"/>
    <lineage>
        <taxon>Bacteria</taxon>
        <taxon>Bacteria division WOR-3</taxon>
    </lineage>
</organism>
<reference evidence="2" key="1">
    <citation type="journal article" date="2020" name="mSystems">
        <title>Genome- and Community-Level Interaction Insights into Carbon Utilization and Element Cycling Functions of Hydrothermarchaeota in Hydrothermal Sediment.</title>
        <authorList>
            <person name="Zhou Z."/>
            <person name="Liu Y."/>
            <person name="Xu W."/>
            <person name="Pan J."/>
            <person name="Luo Z.H."/>
            <person name="Li M."/>
        </authorList>
    </citation>
    <scope>NUCLEOTIDE SEQUENCE [LARGE SCALE GENOMIC DNA]</scope>
    <source>
        <strain evidence="2">HyVt-94</strain>
    </source>
</reference>
<gene>
    <name evidence="2" type="ORF">ENL41_01365</name>
</gene>
<dbReference type="Proteomes" id="UP000886014">
    <property type="component" value="Unassembled WGS sequence"/>
</dbReference>
<feature type="transmembrane region" description="Helical" evidence="1">
    <location>
        <begin position="5"/>
        <end position="24"/>
    </location>
</feature>
<keyword evidence="1" id="KW-1133">Transmembrane helix</keyword>
<proteinExistence type="predicted"/>
<keyword evidence="1" id="KW-0472">Membrane</keyword>
<dbReference type="EMBL" id="DRTV01000102">
    <property type="protein sequence ID" value="HHF58056.1"/>
    <property type="molecule type" value="Genomic_DNA"/>
</dbReference>
<protein>
    <submittedName>
        <fullName evidence="2">Uncharacterized protein</fullName>
    </submittedName>
</protein>
<keyword evidence="1" id="KW-0812">Transmembrane</keyword>
<feature type="non-terminal residue" evidence="2">
    <location>
        <position position="67"/>
    </location>
</feature>
<accession>A0A7C5M9L2</accession>
<dbReference type="AlphaFoldDB" id="A0A7C5M9L2"/>
<evidence type="ECO:0000313" key="2">
    <source>
        <dbReference type="EMBL" id="HHF58056.1"/>
    </source>
</evidence>